<dbReference type="HOGENOM" id="CLU_073311_1_1_2"/>
<feature type="transmembrane region" description="Helical" evidence="5">
    <location>
        <begin position="264"/>
        <end position="282"/>
    </location>
</feature>
<protein>
    <submittedName>
        <fullName evidence="6">Geranylgeranylglycerol-phosphate geranylgeranyltransferase</fullName>
    </submittedName>
</protein>
<feature type="transmembrane region" description="Helical" evidence="5">
    <location>
        <begin position="201"/>
        <end position="221"/>
    </location>
</feature>
<evidence type="ECO:0000256" key="4">
    <source>
        <dbReference type="ARBA" id="ARBA00023136"/>
    </source>
</evidence>
<dbReference type="InterPro" id="IPR044878">
    <property type="entry name" value="UbiA_sf"/>
</dbReference>
<comment type="subcellular location">
    <subcellularLocation>
        <location evidence="1">Cell membrane</location>
        <topology evidence="1">Multi-pass membrane protein</topology>
    </subcellularLocation>
</comment>
<name>N0BJ27_9EURY</name>
<dbReference type="InterPro" id="IPR000537">
    <property type="entry name" value="UbiA_prenyltransferase"/>
</dbReference>
<reference evidence="6 7" key="1">
    <citation type="journal article" date="2013" name="Genome Announc.">
        <title>Complete Genome Sequence of the Thermophilic and Facultatively Chemolithoautotrophic Sulfate Reducer Archaeoglobus sulfaticallidus Strain PM70-1T.</title>
        <authorList>
            <person name="Stokke R."/>
            <person name="Hocking W.P."/>
            <person name="Steinsbu B.O."/>
            <person name="Steen I.H."/>
        </authorList>
    </citation>
    <scope>NUCLEOTIDE SEQUENCE [LARGE SCALE GENOMIC DNA]</scope>
    <source>
        <strain evidence="6">PM70-1</strain>
    </source>
</reference>
<keyword evidence="2 5" id="KW-0812">Transmembrane</keyword>
<evidence type="ECO:0000256" key="3">
    <source>
        <dbReference type="ARBA" id="ARBA00022989"/>
    </source>
</evidence>
<dbReference type="Pfam" id="PF01040">
    <property type="entry name" value="UbiA"/>
    <property type="match status" value="1"/>
</dbReference>
<dbReference type="NCBIfam" id="NF009523">
    <property type="entry name" value="PRK12884.1"/>
    <property type="match status" value="1"/>
</dbReference>
<keyword evidence="6" id="KW-0808">Transferase</keyword>
<evidence type="ECO:0000313" key="6">
    <source>
        <dbReference type="EMBL" id="AGK60466.1"/>
    </source>
</evidence>
<feature type="transmembrane region" description="Helical" evidence="5">
    <location>
        <begin position="86"/>
        <end position="115"/>
    </location>
</feature>
<keyword evidence="3 5" id="KW-1133">Transmembrane helix</keyword>
<keyword evidence="4 5" id="KW-0472">Membrane</keyword>
<evidence type="ECO:0000313" key="7">
    <source>
        <dbReference type="Proteomes" id="UP000013307"/>
    </source>
</evidence>
<dbReference type="EMBL" id="CP005290">
    <property type="protein sequence ID" value="AGK60466.1"/>
    <property type="molecule type" value="Genomic_DNA"/>
</dbReference>
<feature type="transmembrane region" description="Helical" evidence="5">
    <location>
        <begin position="135"/>
        <end position="168"/>
    </location>
</feature>
<dbReference type="PANTHER" id="PTHR42723">
    <property type="entry name" value="CHLOROPHYLL SYNTHASE"/>
    <property type="match status" value="1"/>
</dbReference>
<evidence type="ECO:0000256" key="2">
    <source>
        <dbReference type="ARBA" id="ARBA00022692"/>
    </source>
</evidence>
<dbReference type="RefSeq" id="WP_015590065.1">
    <property type="nucleotide sequence ID" value="NC_021169.1"/>
</dbReference>
<dbReference type="GeneID" id="15392085"/>
<dbReference type="InterPro" id="IPR050475">
    <property type="entry name" value="Prenyltransferase_related"/>
</dbReference>
<dbReference type="CDD" id="cd13961">
    <property type="entry name" value="PT_UbiA_DGGGPS"/>
    <property type="match status" value="1"/>
</dbReference>
<dbReference type="GO" id="GO:0005886">
    <property type="term" value="C:plasma membrane"/>
    <property type="evidence" value="ECO:0007669"/>
    <property type="project" value="UniProtKB-SubCell"/>
</dbReference>
<proteinExistence type="predicted"/>
<organism evidence="6 7">
    <name type="scientific">Archaeoglobus sulfaticallidus PM70-1</name>
    <dbReference type="NCBI Taxonomy" id="387631"/>
    <lineage>
        <taxon>Archaea</taxon>
        <taxon>Methanobacteriati</taxon>
        <taxon>Methanobacteriota</taxon>
        <taxon>Archaeoglobi</taxon>
        <taxon>Archaeoglobales</taxon>
        <taxon>Archaeoglobaceae</taxon>
        <taxon>Archaeoglobus</taxon>
    </lineage>
</organism>
<sequence>MSKLKAIWELLRLEHGFMYAFGVVIGMVVVARLSFNPMHMFFGVLTAIFLQASAFALNDYFDYEVDLANKRIDRPLVRGELSRKTALILSIILFPIGIFFAYLINLQAFILALIISILGLLYDFKLKEFGVAGNIYIGFTMCAPFIFGGVIAGDIGLVTAVLSLMAFLSGVAREIMKGIEDVEGDSLRDVKTVARTKGIDVAGRISAALFLISVVISPIPFLFINEFFLDLKYLIPVLFTDIILIKIAHNLLRGARREDISKYRKQSLLAMALGLVGFLVGAF</sequence>
<dbReference type="KEGG" id="ast:Asulf_00439"/>
<evidence type="ECO:0000256" key="1">
    <source>
        <dbReference type="ARBA" id="ARBA00004651"/>
    </source>
</evidence>
<feature type="transmembrane region" description="Helical" evidence="5">
    <location>
        <begin position="16"/>
        <end position="35"/>
    </location>
</feature>
<feature type="transmembrane region" description="Helical" evidence="5">
    <location>
        <begin position="41"/>
        <end position="61"/>
    </location>
</feature>
<keyword evidence="7" id="KW-1185">Reference proteome</keyword>
<dbReference type="eggNOG" id="arCOG00476">
    <property type="taxonomic scope" value="Archaea"/>
</dbReference>
<dbReference type="GO" id="GO:0016765">
    <property type="term" value="F:transferase activity, transferring alkyl or aryl (other than methyl) groups"/>
    <property type="evidence" value="ECO:0007669"/>
    <property type="project" value="InterPro"/>
</dbReference>
<dbReference type="Proteomes" id="UP000013307">
    <property type="component" value="Chromosome"/>
</dbReference>
<feature type="transmembrane region" description="Helical" evidence="5">
    <location>
        <begin position="233"/>
        <end position="252"/>
    </location>
</feature>
<gene>
    <name evidence="6" type="ORF">Asulf_00439</name>
</gene>
<dbReference type="PANTHER" id="PTHR42723:SF1">
    <property type="entry name" value="CHLOROPHYLL SYNTHASE, CHLOROPLASTIC"/>
    <property type="match status" value="1"/>
</dbReference>
<dbReference type="Gene3D" id="1.10.357.140">
    <property type="entry name" value="UbiA prenyltransferase"/>
    <property type="match status" value="1"/>
</dbReference>
<accession>N0BJ27</accession>
<dbReference type="AlphaFoldDB" id="N0BJ27"/>
<dbReference type="OrthoDB" id="11851at2157"/>
<evidence type="ECO:0000256" key="5">
    <source>
        <dbReference type="SAM" id="Phobius"/>
    </source>
</evidence>
<dbReference type="STRING" id="387631.Asulf_00439"/>